<evidence type="ECO:0000313" key="5">
    <source>
        <dbReference type="Proteomes" id="UP001143474"/>
    </source>
</evidence>
<feature type="coiled-coil region" evidence="2">
    <location>
        <begin position="234"/>
        <end position="264"/>
    </location>
</feature>
<gene>
    <name evidence="4" type="ORF">GCM10017600_45230</name>
</gene>
<dbReference type="SMART" id="SM00331">
    <property type="entry name" value="PP2C_SIG"/>
    <property type="match status" value="1"/>
</dbReference>
<dbReference type="PANTHER" id="PTHR43156">
    <property type="entry name" value="STAGE II SPORULATION PROTEIN E-RELATED"/>
    <property type="match status" value="1"/>
</dbReference>
<keyword evidence="1" id="KW-0378">Hydrolase</keyword>
<dbReference type="PROSITE" id="PS50113">
    <property type="entry name" value="PAC"/>
    <property type="match status" value="1"/>
</dbReference>
<dbReference type="CDD" id="cd00130">
    <property type="entry name" value="PAS"/>
    <property type="match status" value="1"/>
</dbReference>
<evidence type="ECO:0000259" key="3">
    <source>
        <dbReference type="PROSITE" id="PS50113"/>
    </source>
</evidence>
<protein>
    <recommendedName>
        <fullName evidence="3">PAC domain-containing protein</fullName>
    </recommendedName>
</protein>
<dbReference type="Pfam" id="PF07228">
    <property type="entry name" value="SpoIIE"/>
    <property type="match status" value="1"/>
</dbReference>
<dbReference type="InterPro" id="IPR013655">
    <property type="entry name" value="PAS_fold_3"/>
</dbReference>
<proteinExistence type="predicted"/>
<dbReference type="GO" id="GO:0016791">
    <property type="term" value="F:phosphatase activity"/>
    <property type="evidence" value="ECO:0007669"/>
    <property type="project" value="TreeGrafter"/>
</dbReference>
<dbReference type="InterPro" id="IPR036457">
    <property type="entry name" value="PPM-type-like_dom_sf"/>
</dbReference>
<dbReference type="PANTHER" id="PTHR43156:SF2">
    <property type="entry name" value="STAGE II SPORULATION PROTEIN E"/>
    <property type="match status" value="1"/>
</dbReference>
<comment type="caution">
    <text evidence="4">The sequence shown here is derived from an EMBL/GenBank/DDBJ whole genome shotgun (WGS) entry which is preliminary data.</text>
</comment>
<dbReference type="InterPro" id="IPR052016">
    <property type="entry name" value="Bact_Sigma-Reg"/>
</dbReference>
<reference evidence="4" key="1">
    <citation type="journal article" date="2014" name="Int. J. Syst. Evol. Microbiol.">
        <title>Complete genome sequence of Corynebacterium casei LMG S-19264T (=DSM 44701T), isolated from a smear-ripened cheese.</title>
        <authorList>
            <consortium name="US DOE Joint Genome Institute (JGI-PGF)"/>
            <person name="Walter F."/>
            <person name="Albersmeier A."/>
            <person name="Kalinowski J."/>
            <person name="Ruckert C."/>
        </authorList>
    </citation>
    <scope>NUCLEOTIDE SEQUENCE</scope>
    <source>
        <strain evidence="4">VKM Ac-2007</strain>
    </source>
</reference>
<evidence type="ECO:0000313" key="4">
    <source>
        <dbReference type="EMBL" id="GLK11117.1"/>
    </source>
</evidence>
<dbReference type="InterPro" id="IPR035965">
    <property type="entry name" value="PAS-like_dom_sf"/>
</dbReference>
<keyword evidence="5" id="KW-1185">Reference proteome</keyword>
<accession>A0A9W6I315</accession>
<name>A0A9W6I315_9ACTN</name>
<evidence type="ECO:0000256" key="2">
    <source>
        <dbReference type="SAM" id="Coils"/>
    </source>
</evidence>
<dbReference type="InterPro" id="IPR000700">
    <property type="entry name" value="PAS-assoc_C"/>
</dbReference>
<dbReference type="Gene3D" id="3.60.40.10">
    <property type="entry name" value="PPM-type phosphatase domain"/>
    <property type="match status" value="1"/>
</dbReference>
<feature type="domain" description="PAC" evidence="3">
    <location>
        <begin position="195"/>
        <end position="246"/>
    </location>
</feature>
<dbReference type="AlphaFoldDB" id="A0A9W6I315"/>
<organism evidence="4 5">
    <name type="scientific">Streptosporangium carneum</name>
    <dbReference type="NCBI Taxonomy" id="47481"/>
    <lineage>
        <taxon>Bacteria</taxon>
        <taxon>Bacillati</taxon>
        <taxon>Actinomycetota</taxon>
        <taxon>Actinomycetes</taxon>
        <taxon>Streptosporangiales</taxon>
        <taxon>Streptosporangiaceae</taxon>
        <taxon>Streptosporangium</taxon>
    </lineage>
</organism>
<dbReference type="SUPFAM" id="SSF81606">
    <property type="entry name" value="PP2C-like"/>
    <property type="match status" value="1"/>
</dbReference>
<sequence>MLDVMPGSASWAVPLRDEAGTVVDFLHLAATPEAEDIHGRRGAELVGVRTRQAYPSVVGTPLWQAFLQALETGETECLSGYEHVEDTDGVPHRSFYSLRIARLSGGLLNSWTRDDAVLRLEALLSRTERLGNLGWGRWNLVTGEIVWSSQLYLIHGRDPAEGPLTLEEYSALVHPDDLPVIERAKSEWANSPEPHEFEVRVRIGDGVRTIHVSTEAVHDVAGRPLEIHGIMQDVTDRRRAADDLAAANRRLEEENRLTADLQNVIMPVREEPHVLPGLRVAARYQPAETAAYLGGDWYQVIGLADGDVLLAVGDVAGHGLAAASAMAKLRHAITGLAFADHDPAQILTTLNRLLCKLRPDVLATALVARYHPADRTLRWTHAGHPPMLLARGTHVERLLHPGVLLGVFDDASYTCGTVRLRPDDLLAMFTDGLIEKRGRDLYEGLDLLSGALVTALGQPSIAAGDRLTAAMEAVVPGNETDDTCLMIAQVTGTLSPPAPPPHVRRYG</sequence>
<keyword evidence="2" id="KW-0175">Coiled coil</keyword>
<dbReference type="InterPro" id="IPR001932">
    <property type="entry name" value="PPM-type_phosphatase-like_dom"/>
</dbReference>
<dbReference type="EMBL" id="BSEV01000010">
    <property type="protein sequence ID" value="GLK11117.1"/>
    <property type="molecule type" value="Genomic_DNA"/>
</dbReference>
<dbReference type="InterPro" id="IPR000014">
    <property type="entry name" value="PAS"/>
</dbReference>
<dbReference type="Pfam" id="PF08447">
    <property type="entry name" value="PAS_3"/>
    <property type="match status" value="1"/>
</dbReference>
<dbReference type="SMART" id="SM00086">
    <property type="entry name" value="PAC"/>
    <property type="match status" value="1"/>
</dbReference>
<dbReference type="Gene3D" id="3.30.450.20">
    <property type="entry name" value="PAS domain"/>
    <property type="match status" value="1"/>
</dbReference>
<dbReference type="InterPro" id="IPR001610">
    <property type="entry name" value="PAC"/>
</dbReference>
<dbReference type="SUPFAM" id="SSF55785">
    <property type="entry name" value="PYP-like sensor domain (PAS domain)"/>
    <property type="match status" value="1"/>
</dbReference>
<dbReference type="Proteomes" id="UP001143474">
    <property type="component" value="Unassembled WGS sequence"/>
</dbReference>
<dbReference type="Gene3D" id="2.10.70.100">
    <property type="match status" value="1"/>
</dbReference>
<evidence type="ECO:0000256" key="1">
    <source>
        <dbReference type="ARBA" id="ARBA00022801"/>
    </source>
</evidence>
<reference evidence="4" key="2">
    <citation type="submission" date="2023-01" db="EMBL/GenBank/DDBJ databases">
        <authorList>
            <person name="Sun Q."/>
            <person name="Evtushenko L."/>
        </authorList>
    </citation>
    <scope>NUCLEOTIDE SEQUENCE</scope>
    <source>
        <strain evidence="4">VKM Ac-2007</strain>
    </source>
</reference>